<dbReference type="Pfam" id="PF00425">
    <property type="entry name" value="Chorismate_bind"/>
    <property type="match status" value="1"/>
</dbReference>
<dbReference type="Gene3D" id="3.60.120.10">
    <property type="entry name" value="Anthranilate synthase"/>
    <property type="match status" value="1"/>
</dbReference>
<evidence type="ECO:0000313" key="7">
    <source>
        <dbReference type="EMBL" id="GLF99408.1"/>
    </source>
</evidence>
<dbReference type="PROSITE" id="PS51273">
    <property type="entry name" value="GATASE_TYPE_1"/>
    <property type="match status" value="1"/>
</dbReference>
<dbReference type="InterPro" id="IPR017926">
    <property type="entry name" value="GATASE"/>
</dbReference>
<evidence type="ECO:0000256" key="2">
    <source>
        <dbReference type="ARBA" id="ARBA00022962"/>
    </source>
</evidence>
<sequence length="656" mass="71170">MPPGRPLDSALASRPSDRPGAFALLHRPEAHGPDRLDVLLGEVSTPRTLAELPLPAPGTPAPGAARHDVLAVIPYRQLAERGYTCRDDGAPLIAMTVTEQETVDLAGALERIPHRGLRLTGERFDVDDETYAEMVGRVVRDEIGRGEGANFVLKRSFTAEITDYGLSSALSFFRRLVERESGAYWTFILHTGDRTFVGATPERHITLRDGTAMMNPISGTYRYPPSGPNLAEVLKFLADRKETDELYMVVDEELKMMTRVCDTDVRVTGPHLMEMARLAHTGYLIEGRTGRDPREILRETMFAPTVTGSPLENACRVIHKYETRGRGYYSGVAALIGRDAAGRATLDSSILIRTAEIDAAGRVDIGVGATLVRHSQPASEVAETWAKVAGLRSALAAGEPVALSGHPEVRAALESRNAKIARFWRAAPEAGAAGNRAPWPDLALPGRRVLIVDAEDTFTSMLEHQLRSLGLAVTLRRYDEPYAADGYDLVVLGPGPGDPGDLAHPKIAHMAAAARNLLARGRPFLAVCLSHQVLSRELGLTVNRRETPNQGVQRRIDLFGRAEDVGFYNSFVARSATDRLAHPVHGEVRVSRDARTEEVHALLARRFASIQFHAESLLTHNGVRITGELLTQVLHGAGRPAAAGAPAARTAVPVGS</sequence>
<dbReference type="InterPro" id="IPR006221">
    <property type="entry name" value="TrpG/PapA_dom"/>
</dbReference>
<organism evidence="7 8">
    <name type="scientific">Streptomyces yaizuensis</name>
    <dbReference type="NCBI Taxonomy" id="2989713"/>
    <lineage>
        <taxon>Bacteria</taxon>
        <taxon>Bacillati</taxon>
        <taxon>Actinomycetota</taxon>
        <taxon>Actinomycetes</taxon>
        <taxon>Kitasatosporales</taxon>
        <taxon>Streptomycetaceae</taxon>
        <taxon>Streptomyces</taxon>
    </lineage>
</organism>
<dbReference type="PRINTS" id="PR00097">
    <property type="entry name" value="ANTSNTHASEII"/>
</dbReference>
<comment type="catalytic activity">
    <reaction evidence="4">
        <text>chorismate + L-glutamine = anthranilate + pyruvate + L-glutamate + H(+)</text>
        <dbReference type="Rhea" id="RHEA:21732"/>
        <dbReference type="ChEBI" id="CHEBI:15361"/>
        <dbReference type="ChEBI" id="CHEBI:15378"/>
        <dbReference type="ChEBI" id="CHEBI:16567"/>
        <dbReference type="ChEBI" id="CHEBI:29748"/>
        <dbReference type="ChEBI" id="CHEBI:29985"/>
        <dbReference type="ChEBI" id="CHEBI:58359"/>
        <dbReference type="EC" id="4.1.3.27"/>
    </reaction>
</comment>
<dbReference type="InterPro" id="IPR029062">
    <property type="entry name" value="Class_I_gatase-like"/>
</dbReference>
<protein>
    <recommendedName>
        <fullName evidence="1">anthranilate synthase</fullName>
        <ecNumber evidence="1">4.1.3.27</ecNumber>
    </recommendedName>
</protein>
<dbReference type="PANTHER" id="PTHR11236:SF49">
    <property type="entry name" value="ANTHRANILATE SYNTHASE COMPONENT 1"/>
    <property type="match status" value="1"/>
</dbReference>
<keyword evidence="2" id="KW-0315">Glutamine amidotransferase</keyword>
<evidence type="ECO:0000256" key="3">
    <source>
        <dbReference type="ARBA" id="ARBA00023239"/>
    </source>
</evidence>
<keyword evidence="3" id="KW-0456">Lyase</keyword>
<dbReference type="PRINTS" id="PR00096">
    <property type="entry name" value="GATASE"/>
</dbReference>
<dbReference type="CDD" id="cd01743">
    <property type="entry name" value="GATase1_Anthranilate_Synthase"/>
    <property type="match status" value="1"/>
</dbReference>
<feature type="domain" description="Chorismate-utilising enzyme C-terminal" evidence="6">
    <location>
        <begin position="128"/>
        <end position="387"/>
    </location>
</feature>
<evidence type="ECO:0000259" key="6">
    <source>
        <dbReference type="Pfam" id="PF00425"/>
    </source>
</evidence>
<dbReference type="SUPFAM" id="SSF52317">
    <property type="entry name" value="Class I glutamine amidotransferase-like"/>
    <property type="match status" value="1"/>
</dbReference>
<keyword evidence="8" id="KW-1185">Reference proteome</keyword>
<dbReference type="SUPFAM" id="SSF56322">
    <property type="entry name" value="ADC synthase"/>
    <property type="match status" value="1"/>
</dbReference>
<proteinExistence type="predicted"/>
<name>A0ABQ5P9Z7_9ACTN</name>
<dbReference type="Gene3D" id="3.40.50.880">
    <property type="match status" value="1"/>
</dbReference>
<dbReference type="EMBL" id="BSBI01000020">
    <property type="protein sequence ID" value="GLF99408.1"/>
    <property type="molecule type" value="Genomic_DNA"/>
</dbReference>
<feature type="domain" description="Glutamine amidotransferase" evidence="5">
    <location>
        <begin position="450"/>
        <end position="626"/>
    </location>
</feature>
<dbReference type="EC" id="4.1.3.27" evidence="1"/>
<evidence type="ECO:0000313" key="8">
    <source>
        <dbReference type="Proteomes" id="UP001291653"/>
    </source>
</evidence>
<evidence type="ECO:0000259" key="5">
    <source>
        <dbReference type="Pfam" id="PF00117"/>
    </source>
</evidence>
<evidence type="ECO:0000256" key="1">
    <source>
        <dbReference type="ARBA" id="ARBA00012266"/>
    </source>
</evidence>
<comment type="caution">
    <text evidence="7">The sequence shown here is derived from an EMBL/GenBank/DDBJ whole genome shotgun (WGS) entry which is preliminary data.</text>
</comment>
<reference evidence="7 8" key="1">
    <citation type="submission" date="2022-10" db="EMBL/GenBank/DDBJ databases">
        <title>Draft genome sequence of Streptomyces sp. YSPA8.</title>
        <authorList>
            <person name="Moriuchi R."/>
            <person name="Dohra H."/>
            <person name="Yamamura H."/>
            <person name="Kodani S."/>
        </authorList>
    </citation>
    <scope>NUCLEOTIDE SEQUENCE [LARGE SCALE GENOMIC DNA]</scope>
    <source>
        <strain evidence="7 8">YSPA8</strain>
    </source>
</reference>
<dbReference type="InterPro" id="IPR019999">
    <property type="entry name" value="Anth_synth_I-like"/>
</dbReference>
<dbReference type="Pfam" id="PF00117">
    <property type="entry name" value="GATase"/>
    <property type="match status" value="1"/>
</dbReference>
<evidence type="ECO:0000256" key="4">
    <source>
        <dbReference type="ARBA" id="ARBA00047683"/>
    </source>
</evidence>
<dbReference type="InterPro" id="IPR015890">
    <property type="entry name" value="Chorismate_C"/>
</dbReference>
<gene>
    <name evidence="7" type="ORF">SYYSPA8_33945</name>
</gene>
<dbReference type="RefSeq" id="WP_323451348.1">
    <property type="nucleotide sequence ID" value="NZ_BSBI01000020.1"/>
</dbReference>
<dbReference type="InterPro" id="IPR005801">
    <property type="entry name" value="ADC_synthase"/>
</dbReference>
<accession>A0ABQ5P9Z7</accession>
<dbReference type="PANTHER" id="PTHR11236">
    <property type="entry name" value="AMINOBENZOATE/ANTHRANILATE SYNTHASE"/>
    <property type="match status" value="1"/>
</dbReference>
<dbReference type="Proteomes" id="UP001291653">
    <property type="component" value="Unassembled WGS sequence"/>
</dbReference>